<dbReference type="GO" id="GO:0031380">
    <property type="term" value="C:nuclear RNA-directed RNA polymerase complex"/>
    <property type="evidence" value="ECO:0007669"/>
    <property type="project" value="TreeGrafter"/>
</dbReference>
<sequence length="519" mass="58999">MGAPDKWFIRLLDNQLYWLNLVTESVHNTIRFLKTQSVGEGIHLGALLRYAEEMGVDYRQGLFLQRAIEAIVRMELRDLKYKARIHVPYGVTLFGVLDCTGYLEEGQVYVTYDWQLLGKSAQPPPADDPVIMTRSPALHPGDVQVVTNKVPPEWHPLAKQRNCIVFSRKGKRDLPSQLSGGDLDGDRFHAIWDPELLKQGQLTVFDPAEYQGESPSKLGRPADLQDVADWFVEFMKSDHIGQISMKHVILADLKGTPDPKCIQVAEIHSKAVDFAKSGVAVDMRQLPKMPKLRPHFLKPENLHEDAEEDEQDIDQHPRYDYYYSGRILGQLYTRVDEARIWPEDFNAGADMASLGHSSSFWDELTACLVEQVHLQIGQLGWEHRWNQAQRLYNQYESAVLDMMTDWSEHPGRPLTEIDVFVGIIRNRRGGAQTSRQRHQSMKLRDEFTRVANLIMVEMRRPYSVSEFTSELDGLELGLASLHFSNQMIAFGQGVGSGIASFRIIAASALMLELNALMLT</sequence>
<keyword evidence="1" id="KW-0548">Nucleotidyltransferase</keyword>
<dbReference type="Pfam" id="PF05183">
    <property type="entry name" value="RdRP"/>
    <property type="match status" value="1"/>
</dbReference>
<gene>
    <name evidence="4" type="ORF">MMYC01_200449</name>
    <name evidence="3" type="ORF">MMYC01_207098</name>
</gene>
<accession>A0A175VXQ1</accession>
<dbReference type="OrthoDB" id="6513042at2759"/>
<dbReference type="PANTHER" id="PTHR23079:SF17">
    <property type="entry name" value="RNA-DEPENDENT RNA POLYMERASE"/>
    <property type="match status" value="1"/>
</dbReference>
<dbReference type="PROSITE" id="PS50883">
    <property type="entry name" value="EAL"/>
    <property type="match status" value="1"/>
</dbReference>
<dbReference type="EMBL" id="LCTW02000005">
    <property type="protein sequence ID" value="KXX83003.1"/>
    <property type="molecule type" value="Genomic_DNA"/>
</dbReference>
<comment type="caution">
    <text evidence="3">The sequence shown here is derived from an EMBL/GenBank/DDBJ whole genome shotgun (WGS) entry which is preliminary data.</text>
</comment>
<dbReference type="Proteomes" id="UP000078237">
    <property type="component" value="Unassembled WGS sequence"/>
</dbReference>
<dbReference type="PANTHER" id="PTHR23079">
    <property type="entry name" value="RNA-DEPENDENT RNA POLYMERASE"/>
    <property type="match status" value="1"/>
</dbReference>
<dbReference type="EC" id="2.7.7.48" evidence="1"/>
<keyword evidence="1" id="KW-0808">Transferase</keyword>
<protein>
    <recommendedName>
        <fullName evidence="1">RNA-dependent RNA polymerase</fullName>
        <ecNumber evidence="1">2.7.7.48</ecNumber>
    </recommendedName>
</protein>
<proteinExistence type="inferred from homology"/>
<dbReference type="GO" id="GO:0003968">
    <property type="term" value="F:RNA-directed RNA polymerase activity"/>
    <property type="evidence" value="ECO:0007669"/>
    <property type="project" value="UniProtKB-KW"/>
</dbReference>
<feature type="domain" description="EAL" evidence="2">
    <location>
        <begin position="1"/>
        <end position="81"/>
    </location>
</feature>
<evidence type="ECO:0000256" key="1">
    <source>
        <dbReference type="RuleBase" id="RU363098"/>
    </source>
</evidence>
<reference evidence="3 5" key="3">
    <citation type="submission" date="2016-01" db="EMBL/GenBank/DDBJ databases">
        <title>Madurella mycetomatis genome sequencing.</title>
        <authorList>
            <person name="Van De Sande W."/>
        </authorList>
    </citation>
    <scope>NUCLEOTIDE SEQUENCE [LARGE SCALE GENOMIC DNA]</scope>
    <source>
        <strain evidence="5">mm55</strain>
        <strain evidence="3">Mm55</strain>
    </source>
</reference>
<dbReference type="InterPro" id="IPR057596">
    <property type="entry name" value="RDRP_core"/>
</dbReference>
<evidence type="ECO:0000313" key="4">
    <source>
        <dbReference type="EMBL" id="KXX83003.1"/>
    </source>
</evidence>
<keyword evidence="1" id="KW-0694">RNA-binding</keyword>
<evidence type="ECO:0000313" key="5">
    <source>
        <dbReference type="Proteomes" id="UP000078237"/>
    </source>
</evidence>
<dbReference type="EMBL" id="LCTW02000238">
    <property type="protein sequence ID" value="KXX75961.1"/>
    <property type="molecule type" value="Genomic_DNA"/>
</dbReference>
<dbReference type="VEuPathDB" id="FungiDB:MMYC01_200449"/>
<reference evidence="3" key="2">
    <citation type="submission" date="2015-06" db="EMBL/GenBank/DDBJ databases">
        <authorList>
            <person name="Hoefler B.C."/>
            <person name="Straight P.D."/>
        </authorList>
    </citation>
    <scope>NUCLEOTIDE SEQUENCE [LARGE SCALE GENOMIC DNA]</scope>
    <source>
        <strain evidence="3">Mm55</strain>
    </source>
</reference>
<dbReference type="GO" id="GO:0003723">
    <property type="term" value="F:RNA binding"/>
    <property type="evidence" value="ECO:0007669"/>
    <property type="project" value="UniProtKB-KW"/>
</dbReference>
<evidence type="ECO:0000259" key="2">
    <source>
        <dbReference type="PROSITE" id="PS50883"/>
    </source>
</evidence>
<name>A0A175VXQ1_9PEZI</name>
<comment type="similarity">
    <text evidence="1">Belongs to the RdRP family.</text>
</comment>
<keyword evidence="5" id="KW-1185">Reference proteome</keyword>
<dbReference type="InterPro" id="IPR001633">
    <property type="entry name" value="EAL_dom"/>
</dbReference>
<dbReference type="InterPro" id="IPR007855">
    <property type="entry name" value="RDRP"/>
</dbReference>
<keyword evidence="1 3" id="KW-0696">RNA-directed RNA polymerase</keyword>
<evidence type="ECO:0000313" key="3">
    <source>
        <dbReference type="EMBL" id="KXX75961.1"/>
    </source>
</evidence>
<dbReference type="VEuPathDB" id="FungiDB:MMYC01_207098"/>
<dbReference type="GO" id="GO:0030422">
    <property type="term" value="P:siRNA processing"/>
    <property type="evidence" value="ECO:0007669"/>
    <property type="project" value="TreeGrafter"/>
</dbReference>
<dbReference type="STRING" id="100816.A0A175VXQ1"/>
<dbReference type="AlphaFoldDB" id="A0A175VXQ1"/>
<organism evidence="3 5">
    <name type="scientific">Madurella mycetomatis</name>
    <dbReference type="NCBI Taxonomy" id="100816"/>
    <lineage>
        <taxon>Eukaryota</taxon>
        <taxon>Fungi</taxon>
        <taxon>Dikarya</taxon>
        <taxon>Ascomycota</taxon>
        <taxon>Pezizomycotina</taxon>
        <taxon>Sordariomycetes</taxon>
        <taxon>Sordariomycetidae</taxon>
        <taxon>Sordariales</taxon>
        <taxon>Sordariales incertae sedis</taxon>
        <taxon>Madurella</taxon>
    </lineage>
</organism>
<comment type="catalytic activity">
    <reaction evidence="1">
        <text>RNA(n) + a ribonucleoside 5'-triphosphate = RNA(n+1) + diphosphate</text>
        <dbReference type="Rhea" id="RHEA:21248"/>
        <dbReference type="Rhea" id="RHEA-COMP:14527"/>
        <dbReference type="Rhea" id="RHEA-COMP:17342"/>
        <dbReference type="ChEBI" id="CHEBI:33019"/>
        <dbReference type="ChEBI" id="CHEBI:61557"/>
        <dbReference type="ChEBI" id="CHEBI:140395"/>
        <dbReference type="EC" id="2.7.7.48"/>
    </reaction>
</comment>
<reference evidence="5" key="1">
    <citation type="submission" date="2015-06" db="EMBL/GenBank/DDBJ databases">
        <authorList>
            <person name="van de Sande W.W.J."/>
        </authorList>
    </citation>
    <scope>NUCLEOTIDE SEQUENCE [LARGE SCALE GENOMIC DNA]</scope>
    <source>
        <strain evidence="5">mm55</strain>
    </source>
</reference>